<dbReference type="Proteomes" id="UP000823891">
    <property type="component" value="Unassembled WGS sequence"/>
</dbReference>
<dbReference type="PROSITE" id="PS51194">
    <property type="entry name" value="HELICASE_CTER"/>
    <property type="match status" value="1"/>
</dbReference>
<dbReference type="AlphaFoldDB" id="A0A9D2SQQ1"/>
<dbReference type="GO" id="GO:0005524">
    <property type="term" value="F:ATP binding"/>
    <property type="evidence" value="ECO:0007669"/>
    <property type="project" value="UniProtKB-KW"/>
</dbReference>
<evidence type="ECO:0000313" key="7">
    <source>
        <dbReference type="EMBL" id="HJC23431.1"/>
    </source>
</evidence>
<keyword evidence="3 7" id="KW-0347">Helicase</keyword>
<accession>A0A9D2SQQ1</accession>
<gene>
    <name evidence="7" type="ORF">H9761_06975</name>
</gene>
<dbReference type="InterPro" id="IPR050615">
    <property type="entry name" value="ATP-dep_DNA_Helicase"/>
</dbReference>
<keyword evidence="1" id="KW-0547">Nucleotide-binding</keyword>
<dbReference type="InterPro" id="IPR001650">
    <property type="entry name" value="Helicase_C-like"/>
</dbReference>
<evidence type="ECO:0000256" key="3">
    <source>
        <dbReference type="ARBA" id="ARBA00022806"/>
    </source>
</evidence>
<comment type="caution">
    <text evidence="7">The sequence shown here is derived from an EMBL/GenBank/DDBJ whole genome shotgun (WGS) entry which is preliminary data.</text>
</comment>
<reference evidence="7" key="2">
    <citation type="submission" date="2021-04" db="EMBL/GenBank/DDBJ databases">
        <authorList>
            <person name="Gilroy R."/>
        </authorList>
    </citation>
    <scope>NUCLEOTIDE SEQUENCE</scope>
    <source>
        <strain evidence="7">USAMLcec2-132</strain>
    </source>
</reference>
<evidence type="ECO:0000259" key="5">
    <source>
        <dbReference type="PROSITE" id="PS51192"/>
    </source>
</evidence>
<sequence length="527" mass="60507">MERNLYPWQEDCLKRWLSNGGRGMVQAATGTGKTRLALVAAARLQGEWKDKLKVKIVVPTGALMRQWNQSLREFLNADGEGDGEAAAMQGDIGMRGNGFQMPPDRKYMIYVINSARYELARQILSDLKKGFAVFLIADECHRYESGQNRLIFEFLPYIDAYRDRFFSLGLSATLPSGQEYAWLASVLGKKIYSYGMSRAVSMKSLCPYDIFHVSLSFEKEEADEYEEITEQMRLLYHRLLGDFPILRNMRQKEQFELLRTIAGRRDSGSAPRAERYMRLTFKRKSLVCLASARSACARELVGLLPSYEKILIFGERIDQAEELYLLLEERYPGKVGRYHSRMGLQAKQNTLSRFSSGEIRILITCRALDEGLNVPDASVGIVLSGTSMQRQRVQRLGRILRKKEGKDRASLYYLHVTGTAEDTCFLPDSGEGRIVELEYRSAVQRFVNPPYDRAAGQLLERFSEMGLQPEKQKELRRCLRLGSVRTDWLRERADIEAEIQRARYASDKNYWLCMKKLREAASTQKTL</sequence>
<dbReference type="Pfam" id="PF04851">
    <property type="entry name" value="ResIII"/>
    <property type="match status" value="1"/>
</dbReference>
<reference evidence="7" key="1">
    <citation type="journal article" date="2021" name="PeerJ">
        <title>Extensive microbial diversity within the chicken gut microbiome revealed by metagenomics and culture.</title>
        <authorList>
            <person name="Gilroy R."/>
            <person name="Ravi A."/>
            <person name="Getino M."/>
            <person name="Pursley I."/>
            <person name="Horton D.L."/>
            <person name="Alikhan N.F."/>
            <person name="Baker D."/>
            <person name="Gharbi K."/>
            <person name="Hall N."/>
            <person name="Watson M."/>
            <person name="Adriaenssens E.M."/>
            <person name="Foster-Nyarko E."/>
            <person name="Jarju S."/>
            <person name="Secka A."/>
            <person name="Antonio M."/>
            <person name="Oren A."/>
            <person name="Chaudhuri R.R."/>
            <person name="La Ragione R."/>
            <person name="Hildebrand F."/>
            <person name="Pallen M.J."/>
        </authorList>
    </citation>
    <scope>NUCLEOTIDE SEQUENCE</scope>
    <source>
        <strain evidence="7">USAMLcec2-132</strain>
    </source>
</reference>
<dbReference type="GO" id="GO:0016787">
    <property type="term" value="F:hydrolase activity"/>
    <property type="evidence" value="ECO:0007669"/>
    <property type="project" value="UniProtKB-KW"/>
</dbReference>
<dbReference type="InterPro" id="IPR014001">
    <property type="entry name" value="Helicase_ATP-bd"/>
</dbReference>
<dbReference type="SMART" id="SM00487">
    <property type="entry name" value="DEXDc"/>
    <property type="match status" value="1"/>
</dbReference>
<evidence type="ECO:0000313" key="8">
    <source>
        <dbReference type="Proteomes" id="UP000823891"/>
    </source>
</evidence>
<dbReference type="PROSITE" id="PS51192">
    <property type="entry name" value="HELICASE_ATP_BIND_1"/>
    <property type="match status" value="1"/>
</dbReference>
<dbReference type="GO" id="GO:0003677">
    <property type="term" value="F:DNA binding"/>
    <property type="evidence" value="ECO:0007669"/>
    <property type="project" value="InterPro"/>
</dbReference>
<dbReference type="EMBL" id="DWWS01000023">
    <property type="protein sequence ID" value="HJC23431.1"/>
    <property type="molecule type" value="Genomic_DNA"/>
</dbReference>
<keyword evidence="4" id="KW-0067">ATP-binding</keyword>
<dbReference type="Gene3D" id="3.40.50.300">
    <property type="entry name" value="P-loop containing nucleotide triphosphate hydrolases"/>
    <property type="match status" value="2"/>
</dbReference>
<dbReference type="GO" id="GO:0004386">
    <property type="term" value="F:helicase activity"/>
    <property type="evidence" value="ECO:0007669"/>
    <property type="project" value="UniProtKB-KW"/>
</dbReference>
<feature type="domain" description="Helicase C-terminal" evidence="6">
    <location>
        <begin position="299"/>
        <end position="454"/>
    </location>
</feature>
<organism evidence="7 8">
    <name type="scientific">Candidatus Eisenbergiella merdavium</name>
    <dbReference type="NCBI Taxonomy" id="2838551"/>
    <lineage>
        <taxon>Bacteria</taxon>
        <taxon>Bacillati</taxon>
        <taxon>Bacillota</taxon>
        <taxon>Clostridia</taxon>
        <taxon>Lachnospirales</taxon>
        <taxon>Lachnospiraceae</taxon>
        <taxon>Eisenbergiella</taxon>
    </lineage>
</organism>
<keyword evidence="2" id="KW-0378">Hydrolase</keyword>
<evidence type="ECO:0000256" key="4">
    <source>
        <dbReference type="ARBA" id="ARBA00022840"/>
    </source>
</evidence>
<dbReference type="PANTHER" id="PTHR11274:SF0">
    <property type="entry name" value="GENERAL TRANSCRIPTION AND DNA REPAIR FACTOR IIH HELICASE SUBUNIT XPB"/>
    <property type="match status" value="1"/>
</dbReference>
<dbReference type="PANTHER" id="PTHR11274">
    <property type="entry name" value="RAD25/XP-B DNA REPAIR HELICASE"/>
    <property type="match status" value="1"/>
</dbReference>
<evidence type="ECO:0000256" key="1">
    <source>
        <dbReference type="ARBA" id="ARBA00022741"/>
    </source>
</evidence>
<evidence type="ECO:0000259" key="6">
    <source>
        <dbReference type="PROSITE" id="PS51194"/>
    </source>
</evidence>
<dbReference type="InterPro" id="IPR027417">
    <property type="entry name" value="P-loop_NTPase"/>
</dbReference>
<dbReference type="Pfam" id="PF00271">
    <property type="entry name" value="Helicase_C"/>
    <property type="match status" value="1"/>
</dbReference>
<dbReference type="SMART" id="SM00490">
    <property type="entry name" value="HELICc"/>
    <property type="match status" value="1"/>
</dbReference>
<evidence type="ECO:0000256" key="2">
    <source>
        <dbReference type="ARBA" id="ARBA00022801"/>
    </source>
</evidence>
<proteinExistence type="predicted"/>
<feature type="domain" description="Helicase ATP-binding" evidence="5">
    <location>
        <begin position="14"/>
        <end position="192"/>
    </location>
</feature>
<dbReference type="InterPro" id="IPR006935">
    <property type="entry name" value="Helicase/UvrB_N"/>
</dbReference>
<protein>
    <submittedName>
        <fullName evidence="7">DEAD/DEAH box helicase family protein</fullName>
    </submittedName>
</protein>
<name>A0A9D2SQQ1_9FIRM</name>
<dbReference type="SUPFAM" id="SSF52540">
    <property type="entry name" value="P-loop containing nucleoside triphosphate hydrolases"/>
    <property type="match status" value="1"/>
</dbReference>